<dbReference type="InterPro" id="IPR052962">
    <property type="entry name" value="AA_Transporter_AGT"/>
</dbReference>
<evidence type="ECO:0000256" key="4">
    <source>
        <dbReference type="ARBA" id="ARBA00023136"/>
    </source>
</evidence>
<evidence type="ECO:0000256" key="5">
    <source>
        <dbReference type="SAM" id="Phobius"/>
    </source>
</evidence>
<feature type="transmembrane region" description="Helical" evidence="5">
    <location>
        <begin position="338"/>
        <end position="358"/>
    </location>
</feature>
<dbReference type="Pfam" id="PF13520">
    <property type="entry name" value="AA_permease_2"/>
    <property type="match status" value="1"/>
</dbReference>
<sequence length="593" mass="63429">MFISIGSMVGSGWMFAVLSASAVAGPAVILSWLIAAVLVISMALNYAETATMLPQTGGIVRYPYLTHGRFFGFLMSWSLILGGVTTVSIEALGIVQYSATYVERWAGISLVSADGSGTKLSGTGVACAIALMLFFFTLNVFGIRFLGRFNQWITWWKLVVPVLTFILLFFTFHGSNFKSHGGFAPNGSGAILNAVAVSGIFFAFQGFREGVNFGGEARNPKRGIFMATVVSVAVTAAIYIMLQVAFIGAVNWDSMGISPGAWSQMTSGEWASEPLFSALDTSGIALLGAFGAVLLVDAVISPAGAGWLYMGDGARGLYGMAMQGSLPRGFARVSARTGVPWPGLVACLVLGCLFFLPFPGWYQLIGFTTATASLTYLAGGPQVPILRRTAAEMKRPFFLRGSTIISPLGFLAASMVVYWVGFQVLCGVVASFFVAVALYAAIQAPSQKRLALRTGVPLGCGFLVAWVLLQTFGPLGRDTLSFPVFWSLCVVLIMAAVVTMRGATDTEGREEIDAIWWVLALVMALFLLSYYGSYGPQSAPTIDFPYDSGIAVVIGLIAYYWARRSGYRTPDLRALQTPAAPPEPHRERATTVI</sequence>
<dbReference type="PANTHER" id="PTHR47547">
    <property type="match status" value="1"/>
</dbReference>
<feature type="transmembrane region" description="Helical" evidence="5">
    <location>
        <begin position="120"/>
        <end position="141"/>
    </location>
</feature>
<feature type="transmembrane region" description="Helical" evidence="5">
    <location>
        <begin position="422"/>
        <end position="442"/>
    </location>
</feature>
<name>A0A143T284_STRAW</name>
<geneLocation type="plasmid" evidence="6">
    <name>SAP2</name>
</geneLocation>
<protein>
    <submittedName>
        <fullName evidence="6">Putative amino acid permease</fullName>
    </submittedName>
</protein>
<keyword evidence="4 5" id="KW-0472">Membrane</keyword>
<keyword evidence="2 5" id="KW-0812">Transmembrane</keyword>
<comment type="subcellular location">
    <subcellularLocation>
        <location evidence="1">Membrane</location>
        <topology evidence="1">Multi-pass membrane protein</topology>
    </subcellularLocation>
</comment>
<feature type="transmembrane region" description="Helical" evidence="5">
    <location>
        <begin position="184"/>
        <end position="204"/>
    </location>
</feature>
<feature type="transmembrane region" description="Helical" evidence="5">
    <location>
        <begin position="284"/>
        <end position="310"/>
    </location>
</feature>
<feature type="transmembrane region" description="Helical" evidence="5">
    <location>
        <begin position="12"/>
        <end position="44"/>
    </location>
</feature>
<reference evidence="6" key="1">
    <citation type="submission" date="2016-03" db="EMBL/GenBank/DDBJ databases">
        <title>Complete sequence of the second linear plasmid SAP2 of Streptomyces avermitilis.</title>
        <authorList>
            <person name="Ikeda H."/>
        </authorList>
    </citation>
    <scope>NUCLEOTIDE SEQUENCE</scope>
    <source>
        <strain evidence="6">MA-4680</strain>
        <plasmid evidence="6">SAP2</plasmid>
    </source>
</reference>
<organism evidence="6">
    <name type="scientific">Streptomyces avermitilis (strain ATCC 31267 / DSM 46492 / JCM 5070 / NBRC 14893 / NCIMB 12804 / NRRL 8165 / MA-4680)</name>
    <dbReference type="NCBI Taxonomy" id="227882"/>
    <lineage>
        <taxon>Bacteria</taxon>
        <taxon>Bacillati</taxon>
        <taxon>Actinomycetota</taxon>
        <taxon>Actinomycetes</taxon>
        <taxon>Kitasatosporales</taxon>
        <taxon>Streptomycetaceae</taxon>
        <taxon>Streptomyces</taxon>
    </lineage>
</organism>
<keyword evidence="3 5" id="KW-1133">Transmembrane helix</keyword>
<dbReference type="EMBL" id="AP017380">
    <property type="protein sequence ID" value="BAU77522.1"/>
    <property type="molecule type" value="Genomic_DNA"/>
</dbReference>
<feature type="transmembrane region" description="Helical" evidence="5">
    <location>
        <begin position="397"/>
        <end position="416"/>
    </location>
</feature>
<feature type="transmembrane region" description="Helical" evidence="5">
    <location>
        <begin position="153"/>
        <end position="172"/>
    </location>
</feature>
<feature type="transmembrane region" description="Helical" evidence="5">
    <location>
        <begin position="70"/>
        <end position="95"/>
    </location>
</feature>
<feature type="transmembrane region" description="Helical" evidence="5">
    <location>
        <begin position="484"/>
        <end position="502"/>
    </location>
</feature>
<feature type="transmembrane region" description="Helical" evidence="5">
    <location>
        <begin position="454"/>
        <end position="472"/>
    </location>
</feature>
<dbReference type="GO" id="GO:0022857">
    <property type="term" value="F:transmembrane transporter activity"/>
    <property type="evidence" value="ECO:0007669"/>
    <property type="project" value="InterPro"/>
</dbReference>
<feature type="transmembrane region" description="Helical" evidence="5">
    <location>
        <begin position="224"/>
        <end position="250"/>
    </location>
</feature>
<dbReference type="AlphaFoldDB" id="A0A143T284"/>
<gene>
    <name evidence="6" type="ORF">SAVERM_2p078</name>
</gene>
<feature type="transmembrane region" description="Helical" evidence="5">
    <location>
        <begin position="544"/>
        <end position="562"/>
    </location>
</feature>
<evidence type="ECO:0000313" key="6">
    <source>
        <dbReference type="EMBL" id="BAU77522.1"/>
    </source>
</evidence>
<feature type="transmembrane region" description="Helical" evidence="5">
    <location>
        <begin position="514"/>
        <end position="532"/>
    </location>
</feature>
<accession>A0A143T284</accession>
<dbReference type="PANTHER" id="PTHR47547:SF1">
    <property type="entry name" value="ASPARTATE-PROTON SYMPORTER"/>
    <property type="match status" value="1"/>
</dbReference>
<evidence type="ECO:0000256" key="3">
    <source>
        <dbReference type="ARBA" id="ARBA00022989"/>
    </source>
</evidence>
<dbReference type="Gene3D" id="1.20.1740.10">
    <property type="entry name" value="Amino acid/polyamine transporter I"/>
    <property type="match status" value="1"/>
</dbReference>
<evidence type="ECO:0000256" key="1">
    <source>
        <dbReference type="ARBA" id="ARBA00004141"/>
    </source>
</evidence>
<dbReference type="GO" id="GO:0016020">
    <property type="term" value="C:membrane"/>
    <property type="evidence" value="ECO:0007669"/>
    <property type="project" value="UniProtKB-SubCell"/>
</dbReference>
<dbReference type="InterPro" id="IPR002293">
    <property type="entry name" value="AA/rel_permease1"/>
</dbReference>
<feature type="transmembrane region" description="Helical" evidence="5">
    <location>
        <begin position="364"/>
        <end position="385"/>
    </location>
</feature>
<keyword evidence="6" id="KW-0614">Plasmid</keyword>
<proteinExistence type="predicted"/>
<evidence type="ECO:0000256" key="2">
    <source>
        <dbReference type="ARBA" id="ARBA00022692"/>
    </source>
</evidence>